<dbReference type="GO" id="GO:0005524">
    <property type="term" value="F:ATP binding"/>
    <property type="evidence" value="ECO:0007669"/>
    <property type="project" value="UniProtKB-UniRule"/>
</dbReference>
<dbReference type="SUPFAM" id="SSF54585">
    <property type="entry name" value="Cdc48 domain 2-like"/>
    <property type="match status" value="1"/>
</dbReference>
<dbReference type="GO" id="GO:0006891">
    <property type="term" value="P:intra-Golgi vesicle-mediated transport"/>
    <property type="evidence" value="ECO:0007669"/>
    <property type="project" value="TreeGrafter"/>
</dbReference>
<keyword evidence="15" id="KW-1185">Reference proteome</keyword>
<dbReference type="InterPro" id="IPR039812">
    <property type="entry name" value="Vesicle-fus_ATPase"/>
</dbReference>
<keyword evidence="11" id="KW-0378">Hydrolase</keyword>
<reference evidence="14 15" key="1">
    <citation type="journal article" date="2015" name="Fungal Genet. Biol.">
        <title>Evolution of novel wood decay mechanisms in Agaricales revealed by the genome sequences of Fistulina hepatica and Cylindrobasidium torrendii.</title>
        <authorList>
            <person name="Floudas D."/>
            <person name="Held B.W."/>
            <person name="Riley R."/>
            <person name="Nagy L.G."/>
            <person name="Koehler G."/>
            <person name="Ransdell A.S."/>
            <person name="Younus H."/>
            <person name="Chow J."/>
            <person name="Chiniquy J."/>
            <person name="Lipzen A."/>
            <person name="Tritt A."/>
            <person name="Sun H."/>
            <person name="Haridas S."/>
            <person name="LaButti K."/>
            <person name="Ohm R.A."/>
            <person name="Kues U."/>
            <person name="Blanchette R.A."/>
            <person name="Grigoriev I.V."/>
            <person name="Minto R.E."/>
            <person name="Hibbett D.S."/>
        </authorList>
    </citation>
    <scope>NUCLEOTIDE SEQUENCE [LARGE SCALE GENOMIC DNA]</scope>
    <source>
        <strain evidence="14 15">FP15055 ss-10</strain>
    </source>
</reference>
<evidence type="ECO:0000256" key="3">
    <source>
        <dbReference type="ARBA" id="ARBA00022448"/>
    </source>
</evidence>
<dbReference type="InterPro" id="IPR009010">
    <property type="entry name" value="Asp_de-COase-like_dom_sf"/>
</dbReference>
<evidence type="ECO:0000256" key="4">
    <source>
        <dbReference type="ARBA" id="ARBA00022490"/>
    </source>
</evidence>
<dbReference type="SUPFAM" id="SSF50692">
    <property type="entry name" value="ADC-like"/>
    <property type="match status" value="1"/>
</dbReference>
<keyword evidence="4 11" id="KW-0963">Cytoplasm</keyword>
<keyword evidence="6 11" id="KW-0547">Nucleotide-binding</keyword>
<evidence type="ECO:0000256" key="2">
    <source>
        <dbReference type="ARBA" id="ARBA00006914"/>
    </source>
</evidence>
<gene>
    <name evidence="14" type="ORF">CYLTODRAFT_416528</name>
</gene>
<dbReference type="Gene3D" id="3.10.330.10">
    <property type="match status" value="1"/>
</dbReference>
<keyword evidence="3 11" id="KW-0813">Transport</keyword>
<dbReference type="FunFam" id="3.40.50.300:FF:000166">
    <property type="entry name" value="vesicle-fusing ATPase isoform X1"/>
    <property type="match status" value="1"/>
</dbReference>
<name>A0A0D7BUL7_9AGAR</name>
<dbReference type="Gene3D" id="2.40.40.20">
    <property type="match status" value="1"/>
</dbReference>
<dbReference type="PANTHER" id="PTHR23078:SF3">
    <property type="entry name" value="VESICLE-FUSING ATPASE"/>
    <property type="match status" value="1"/>
</dbReference>
<evidence type="ECO:0000256" key="8">
    <source>
        <dbReference type="ARBA" id="ARBA00022927"/>
    </source>
</evidence>
<dbReference type="PROSITE" id="PS00674">
    <property type="entry name" value="AAA"/>
    <property type="match status" value="1"/>
</dbReference>
<dbReference type="InterPro" id="IPR041569">
    <property type="entry name" value="AAA_lid_3"/>
</dbReference>
<dbReference type="Gene3D" id="1.10.8.60">
    <property type="match status" value="2"/>
</dbReference>
<evidence type="ECO:0000259" key="13">
    <source>
        <dbReference type="SMART" id="SM00382"/>
    </source>
</evidence>
<keyword evidence="8 11" id="KW-0653">Protein transport</keyword>
<dbReference type="Pfam" id="PF00004">
    <property type="entry name" value="AAA"/>
    <property type="match status" value="2"/>
</dbReference>
<evidence type="ECO:0000256" key="9">
    <source>
        <dbReference type="ARBA" id="ARBA00056429"/>
    </source>
</evidence>
<dbReference type="Pfam" id="PF17862">
    <property type="entry name" value="AAA_lid_3"/>
    <property type="match status" value="1"/>
</dbReference>
<keyword evidence="11" id="KW-0931">ER-Golgi transport</keyword>
<evidence type="ECO:0000256" key="12">
    <source>
        <dbReference type="SAM" id="MobiDB-lite"/>
    </source>
</evidence>
<keyword evidence="5" id="KW-0677">Repeat</keyword>
<feature type="region of interest" description="Disordered" evidence="12">
    <location>
        <begin position="1"/>
        <end position="75"/>
    </location>
</feature>
<evidence type="ECO:0000256" key="1">
    <source>
        <dbReference type="ARBA" id="ARBA00004496"/>
    </source>
</evidence>
<dbReference type="InterPro" id="IPR003960">
    <property type="entry name" value="ATPase_AAA_CS"/>
</dbReference>
<comment type="subcellular location">
    <subcellularLocation>
        <location evidence="1 11">Cytoplasm</location>
    </subcellularLocation>
</comment>
<dbReference type="FunFam" id="1.10.8.60:FF:000026">
    <property type="entry name" value="vesicle-fusing ATPase isoform X1"/>
    <property type="match status" value="1"/>
</dbReference>
<dbReference type="AlphaFoldDB" id="A0A0D7BUL7"/>
<dbReference type="GO" id="GO:0043001">
    <property type="term" value="P:Golgi to plasma membrane protein transport"/>
    <property type="evidence" value="ECO:0007669"/>
    <property type="project" value="TreeGrafter"/>
</dbReference>
<evidence type="ECO:0000256" key="11">
    <source>
        <dbReference type="RuleBase" id="RU367045"/>
    </source>
</evidence>
<dbReference type="GO" id="GO:0005795">
    <property type="term" value="C:Golgi stack"/>
    <property type="evidence" value="ECO:0007669"/>
    <property type="project" value="TreeGrafter"/>
</dbReference>
<comment type="similarity">
    <text evidence="2 11">Belongs to the AAA ATPase family.</text>
</comment>
<keyword evidence="7 11" id="KW-0067">ATP-binding</keyword>
<evidence type="ECO:0000256" key="5">
    <source>
        <dbReference type="ARBA" id="ARBA00022737"/>
    </source>
</evidence>
<evidence type="ECO:0000313" key="15">
    <source>
        <dbReference type="Proteomes" id="UP000054007"/>
    </source>
</evidence>
<dbReference type="FunFam" id="3.40.50.300:FF:000187">
    <property type="entry name" value="Vesicular-fusion ATPase SEC18"/>
    <property type="match status" value="1"/>
</dbReference>
<dbReference type="GO" id="GO:0016887">
    <property type="term" value="F:ATP hydrolysis activity"/>
    <property type="evidence" value="ECO:0007669"/>
    <property type="project" value="InterPro"/>
</dbReference>
<dbReference type="InterPro" id="IPR027417">
    <property type="entry name" value="P-loop_NTPase"/>
</dbReference>
<evidence type="ECO:0000256" key="10">
    <source>
        <dbReference type="ARBA" id="ARBA00068637"/>
    </source>
</evidence>
<evidence type="ECO:0000256" key="7">
    <source>
        <dbReference type="ARBA" id="ARBA00022840"/>
    </source>
</evidence>
<accession>A0A0D7BUL7</accession>
<dbReference type="InterPro" id="IPR029067">
    <property type="entry name" value="CDC48_domain_2-like_sf"/>
</dbReference>
<dbReference type="STRING" id="1314674.A0A0D7BUL7"/>
<dbReference type="SUPFAM" id="SSF52540">
    <property type="entry name" value="P-loop containing nucleoside triphosphate hydrolases"/>
    <property type="match status" value="2"/>
</dbReference>
<dbReference type="SMART" id="SM00382">
    <property type="entry name" value="AAA"/>
    <property type="match status" value="2"/>
</dbReference>
<dbReference type="OrthoDB" id="9982946at2759"/>
<dbReference type="Proteomes" id="UP000054007">
    <property type="component" value="Unassembled WGS sequence"/>
</dbReference>
<dbReference type="InterPro" id="IPR003593">
    <property type="entry name" value="AAA+_ATPase"/>
</dbReference>
<feature type="compositionally biased region" description="Basic and acidic residues" evidence="12">
    <location>
        <begin position="51"/>
        <end position="60"/>
    </location>
</feature>
<sequence>MSFFNRGGGQPQGYGQQPGLPPRGVRPGGAPSSAQYAPAPGHYNDPSAALFERRSGDRRVPPPPTSASPARGAIFGVTGSPSDAIALTNCIAVHPTEFNNKQHVLVKGQFPCTVIHDDTGKIQPGYVGLGALHRQWMQVSSHGDSVSIDALPNPPHPAGLSFLESADMEISFNARGKELAEVFSAEDIGAHIARVFNGLALAPNLVIAFEYHGQYFKGKVTGVTTLELAEEQQRGASSRGKASRDMGVIFDKTDISILKGADSTVKLRSSAKKARPNAILAPNFKFEDMGIGGLDSEFSEIFRRAFASRVFPPSLVDKLGIQHVKGILLYGPPGTGKTLIARQIGKMLNAREPKIVNGPEILSKYVGASEENIRKLFADAEKEFKEKGDESGLHIIIFDELDAIFKQRGSTSGGTGVGDTVVNQVLSKMDGVESLNNILIIGMTNRKDMIDEALLRPGRLEVHMEISLPDEKGRHQILNIHTSKMRTNGVMDDDVNLAELAALTKNFSGAEIGGLIKSATSFAFNRHVKVGTIAGIGEDVENLRVNRGDFMQALNEVQPAFGVSEEELQQVIQNGILHFDPIVDEILRTGQLFVDQVRTSTRTPLVSVLLHGPPGTGKSALAASIAQASQFPFIKLISPDSMVGFGEAQKVSAISRVFQDSYKSPLSVIVVDNLERLLDWTPIGPRFSNSVLQTLLVLLARRPPKGRRLLILATSSQRPILTELGLADTYDSELRIPPITSLRALEHVLEEVELFQRSDDRQRAMRMLEQAGFSGDADDAMNARLQIGIKKLLSIVEMARQEPENVAERLTGGLMGIGM</sequence>
<protein>
    <recommendedName>
        <fullName evidence="10 11">Vesicular-fusion protein SEC18</fullName>
    </recommendedName>
</protein>
<organism evidence="14 15">
    <name type="scientific">Cylindrobasidium torrendii FP15055 ss-10</name>
    <dbReference type="NCBI Taxonomy" id="1314674"/>
    <lineage>
        <taxon>Eukaryota</taxon>
        <taxon>Fungi</taxon>
        <taxon>Dikarya</taxon>
        <taxon>Basidiomycota</taxon>
        <taxon>Agaricomycotina</taxon>
        <taxon>Agaricomycetes</taxon>
        <taxon>Agaricomycetidae</taxon>
        <taxon>Agaricales</taxon>
        <taxon>Marasmiineae</taxon>
        <taxon>Physalacriaceae</taxon>
        <taxon>Cylindrobasidium</taxon>
    </lineage>
</organism>
<feature type="compositionally biased region" description="Gly residues" evidence="12">
    <location>
        <begin position="1"/>
        <end position="12"/>
    </location>
</feature>
<comment type="function">
    <text evidence="9 11">Required for vesicle-mediated transport. Catalyzes the fusion of transport vesicles within the Golgi cisternae. Is also required for transport from the endoplasmic reticulum to the Golgi stack. Seems to function as a fusion protein required for the delivery of cargo proteins to all compartments of the Golgi stack independent of vesicle origin.</text>
</comment>
<dbReference type="InterPro" id="IPR003959">
    <property type="entry name" value="ATPase_AAA_core"/>
</dbReference>
<feature type="compositionally biased region" description="Low complexity" evidence="12">
    <location>
        <begin position="13"/>
        <end position="31"/>
    </location>
</feature>
<evidence type="ECO:0000313" key="14">
    <source>
        <dbReference type="EMBL" id="KIY73874.1"/>
    </source>
</evidence>
<feature type="domain" description="AAA+ ATPase" evidence="13">
    <location>
        <begin position="323"/>
        <end position="470"/>
    </location>
</feature>
<dbReference type="Gene3D" id="3.40.50.300">
    <property type="entry name" value="P-loop containing nucleotide triphosphate hydrolases"/>
    <property type="match status" value="2"/>
</dbReference>
<dbReference type="GO" id="GO:0035494">
    <property type="term" value="P:SNARE complex disassembly"/>
    <property type="evidence" value="ECO:0007669"/>
    <property type="project" value="InterPro"/>
</dbReference>
<dbReference type="EMBL" id="KN880433">
    <property type="protein sequence ID" value="KIY73874.1"/>
    <property type="molecule type" value="Genomic_DNA"/>
</dbReference>
<proteinExistence type="inferred from homology"/>
<feature type="domain" description="AAA+ ATPase" evidence="13">
    <location>
        <begin position="604"/>
        <end position="740"/>
    </location>
</feature>
<evidence type="ECO:0000256" key="6">
    <source>
        <dbReference type="ARBA" id="ARBA00022741"/>
    </source>
</evidence>
<dbReference type="PANTHER" id="PTHR23078">
    <property type="entry name" value="VESICULAR-FUSION PROTEIN NSF"/>
    <property type="match status" value="1"/>
</dbReference>
<dbReference type="CDD" id="cd00009">
    <property type="entry name" value="AAA"/>
    <property type="match status" value="1"/>
</dbReference>